<dbReference type="PANTHER" id="PTHR46796">
    <property type="entry name" value="HTH-TYPE TRANSCRIPTIONAL ACTIVATOR RHAS-RELATED"/>
    <property type="match status" value="1"/>
</dbReference>
<evidence type="ECO:0000313" key="6">
    <source>
        <dbReference type="Proteomes" id="UP000309872"/>
    </source>
</evidence>
<comment type="caution">
    <text evidence="5">The sequence shown here is derived from an EMBL/GenBank/DDBJ whole genome shotgun (WGS) entry which is preliminary data.</text>
</comment>
<dbReference type="SMART" id="SM00342">
    <property type="entry name" value="HTH_ARAC"/>
    <property type="match status" value="1"/>
</dbReference>
<dbReference type="PANTHER" id="PTHR46796:SF13">
    <property type="entry name" value="HTH-TYPE TRANSCRIPTIONAL ACTIVATOR RHAS"/>
    <property type="match status" value="1"/>
</dbReference>
<protein>
    <submittedName>
        <fullName evidence="5">AraC family transcriptional regulator</fullName>
    </submittedName>
</protein>
<dbReference type="Gene3D" id="1.10.10.60">
    <property type="entry name" value="Homeodomain-like"/>
    <property type="match status" value="1"/>
</dbReference>
<dbReference type="AlphaFoldDB" id="A0A4U0H509"/>
<dbReference type="InterPro" id="IPR050204">
    <property type="entry name" value="AraC_XylS_family_regulators"/>
</dbReference>
<keyword evidence="2" id="KW-0238">DNA-binding</keyword>
<sequence>MVYKRRRMNYQQIYPTEPLRKYVRYFWILEDDSLDFSQKTFKIMSDGLPGLIFQESKKAFHDKDNQELPQLFLYGQTTRYTEHRAIKNFRNIGVYFEPTALKSIFGVDANELTNQHISIDELVNTNITDQLSDTTSSNQRIELLSSFLIHLAEQRSTENEKVNFATAQLQKGVSLPKIQSELNLSERSLERHFKQHIGISPNLYARINRFQLALENIRQTQFDKLTDIAYQCNYYDQSHFIREFKEFSGTSPKRFLRQANEQVANFPEWKI</sequence>
<dbReference type="PROSITE" id="PS01124">
    <property type="entry name" value="HTH_ARAC_FAMILY_2"/>
    <property type="match status" value="1"/>
</dbReference>
<dbReference type="Proteomes" id="UP000309872">
    <property type="component" value="Unassembled WGS sequence"/>
</dbReference>
<name>A0A4U0H509_9SPHI</name>
<evidence type="ECO:0000313" key="5">
    <source>
        <dbReference type="EMBL" id="TJY65402.1"/>
    </source>
</evidence>
<dbReference type="GO" id="GO:0043565">
    <property type="term" value="F:sequence-specific DNA binding"/>
    <property type="evidence" value="ECO:0007669"/>
    <property type="project" value="InterPro"/>
</dbReference>
<keyword evidence="3" id="KW-0804">Transcription</keyword>
<dbReference type="EMBL" id="SUKA01000003">
    <property type="protein sequence ID" value="TJY65402.1"/>
    <property type="molecule type" value="Genomic_DNA"/>
</dbReference>
<dbReference type="Pfam" id="PF20240">
    <property type="entry name" value="DUF6597"/>
    <property type="match status" value="1"/>
</dbReference>
<dbReference type="Pfam" id="PF12833">
    <property type="entry name" value="HTH_18"/>
    <property type="match status" value="1"/>
</dbReference>
<dbReference type="SUPFAM" id="SSF46689">
    <property type="entry name" value="Homeodomain-like"/>
    <property type="match status" value="1"/>
</dbReference>
<proteinExistence type="predicted"/>
<keyword evidence="6" id="KW-1185">Reference proteome</keyword>
<dbReference type="InterPro" id="IPR018060">
    <property type="entry name" value="HTH_AraC"/>
</dbReference>
<dbReference type="GO" id="GO:0003700">
    <property type="term" value="F:DNA-binding transcription factor activity"/>
    <property type="evidence" value="ECO:0007669"/>
    <property type="project" value="InterPro"/>
</dbReference>
<evidence type="ECO:0000256" key="1">
    <source>
        <dbReference type="ARBA" id="ARBA00023015"/>
    </source>
</evidence>
<evidence type="ECO:0000259" key="4">
    <source>
        <dbReference type="PROSITE" id="PS01124"/>
    </source>
</evidence>
<evidence type="ECO:0000256" key="3">
    <source>
        <dbReference type="ARBA" id="ARBA00023163"/>
    </source>
</evidence>
<reference evidence="5 6" key="1">
    <citation type="submission" date="2019-04" db="EMBL/GenBank/DDBJ databases">
        <title>Sphingobacterium olei sp. nov., isolated from oil-contaminated soil.</title>
        <authorList>
            <person name="Liu B."/>
        </authorList>
    </citation>
    <scope>NUCLEOTIDE SEQUENCE [LARGE SCALE GENOMIC DNA]</scope>
    <source>
        <strain evidence="5 6">Y3L14</strain>
    </source>
</reference>
<organism evidence="5 6">
    <name type="scientific">Sphingobacterium alkalisoli</name>
    <dbReference type="NCBI Taxonomy" id="1874115"/>
    <lineage>
        <taxon>Bacteria</taxon>
        <taxon>Pseudomonadati</taxon>
        <taxon>Bacteroidota</taxon>
        <taxon>Sphingobacteriia</taxon>
        <taxon>Sphingobacteriales</taxon>
        <taxon>Sphingobacteriaceae</taxon>
        <taxon>Sphingobacterium</taxon>
    </lineage>
</organism>
<feature type="domain" description="HTH araC/xylS-type" evidence="4">
    <location>
        <begin position="159"/>
        <end position="258"/>
    </location>
</feature>
<evidence type="ECO:0000256" key="2">
    <source>
        <dbReference type="ARBA" id="ARBA00023125"/>
    </source>
</evidence>
<dbReference type="OrthoDB" id="323290at2"/>
<dbReference type="InterPro" id="IPR009057">
    <property type="entry name" value="Homeodomain-like_sf"/>
</dbReference>
<keyword evidence="1" id="KW-0805">Transcription regulation</keyword>
<gene>
    <name evidence="5" type="ORF">FAZ19_09635</name>
</gene>
<dbReference type="InterPro" id="IPR046532">
    <property type="entry name" value="DUF6597"/>
</dbReference>
<accession>A0A4U0H509</accession>